<keyword evidence="3" id="KW-1185">Reference proteome</keyword>
<name>A0A822Z7V8_NELNU</name>
<proteinExistence type="predicted"/>
<sequence>MTGQALSWFQWIHRNWQLFTWKNLTIAIEERFGPSSFVNHEASLFKLTQTSTVSEYQSQFETISIRIDGLPATTILNCFLLGLKPEIQRELS</sequence>
<protein>
    <recommendedName>
        <fullName evidence="1">Retrotransposon gag domain-containing protein</fullName>
    </recommendedName>
</protein>
<dbReference type="Proteomes" id="UP000607653">
    <property type="component" value="Unassembled WGS sequence"/>
</dbReference>
<dbReference type="Pfam" id="PF03732">
    <property type="entry name" value="Retrotrans_gag"/>
    <property type="match status" value="1"/>
</dbReference>
<comment type="caution">
    <text evidence="2">The sequence shown here is derived from an EMBL/GenBank/DDBJ whole genome shotgun (WGS) entry which is preliminary data.</text>
</comment>
<evidence type="ECO:0000259" key="1">
    <source>
        <dbReference type="Pfam" id="PF03732"/>
    </source>
</evidence>
<dbReference type="EMBL" id="DUZY01000005">
    <property type="protein sequence ID" value="DAD39086.1"/>
    <property type="molecule type" value="Genomic_DNA"/>
</dbReference>
<gene>
    <name evidence="2" type="ORF">HUJ06_013409</name>
</gene>
<dbReference type="InterPro" id="IPR005162">
    <property type="entry name" value="Retrotrans_gag_dom"/>
</dbReference>
<reference evidence="2 3" key="1">
    <citation type="journal article" date="2020" name="Mol. Biol. Evol.">
        <title>Distinct Expression and Methylation Patterns for Genes with Different Fates following a Single Whole-Genome Duplication in Flowering Plants.</title>
        <authorList>
            <person name="Shi T."/>
            <person name="Rahmani R.S."/>
            <person name="Gugger P.F."/>
            <person name="Wang M."/>
            <person name="Li H."/>
            <person name="Zhang Y."/>
            <person name="Li Z."/>
            <person name="Wang Q."/>
            <person name="Van de Peer Y."/>
            <person name="Marchal K."/>
            <person name="Chen J."/>
        </authorList>
    </citation>
    <scope>NUCLEOTIDE SEQUENCE [LARGE SCALE GENOMIC DNA]</scope>
    <source>
        <tissue evidence="2">Leaf</tissue>
    </source>
</reference>
<feature type="domain" description="Retrotransposon gag" evidence="1">
    <location>
        <begin position="2"/>
        <end position="85"/>
    </location>
</feature>
<evidence type="ECO:0000313" key="2">
    <source>
        <dbReference type="EMBL" id="DAD39086.1"/>
    </source>
</evidence>
<organism evidence="2 3">
    <name type="scientific">Nelumbo nucifera</name>
    <name type="common">Sacred lotus</name>
    <dbReference type="NCBI Taxonomy" id="4432"/>
    <lineage>
        <taxon>Eukaryota</taxon>
        <taxon>Viridiplantae</taxon>
        <taxon>Streptophyta</taxon>
        <taxon>Embryophyta</taxon>
        <taxon>Tracheophyta</taxon>
        <taxon>Spermatophyta</taxon>
        <taxon>Magnoliopsida</taxon>
        <taxon>Proteales</taxon>
        <taxon>Nelumbonaceae</taxon>
        <taxon>Nelumbo</taxon>
    </lineage>
</organism>
<accession>A0A822Z7V8</accession>
<evidence type="ECO:0000313" key="3">
    <source>
        <dbReference type="Proteomes" id="UP000607653"/>
    </source>
</evidence>
<dbReference type="AlphaFoldDB" id="A0A822Z7V8"/>